<evidence type="ECO:0000256" key="3">
    <source>
        <dbReference type="ARBA" id="ARBA00022840"/>
    </source>
</evidence>
<evidence type="ECO:0000313" key="7">
    <source>
        <dbReference type="Proteomes" id="UP000694865"/>
    </source>
</evidence>
<protein>
    <recommendedName>
        <fullName evidence="5">Hypoxia up-regulated protein 1</fullName>
    </recommendedName>
</protein>
<feature type="region of interest" description="Disordered" evidence="6">
    <location>
        <begin position="387"/>
        <end position="411"/>
    </location>
</feature>
<proteinExistence type="inferred from homology"/>
<comment type="similarity">
    <text evidence="1">Belongs to the heat shock protein 70 family.</text>
</comment>
<keyword evidence="7" id="KW-1185">Reference proteome</keyword>
<dbReference type="InterPro" id="IPR013126">
    <property type="entry name" value="Hsp_70_fam"/>
</dbReference>
<keyword evidence="3" id="KW-0067">ATP-binding</keyword>
<feature type="compositionally biased region" description="Polar residues" evidence="6">
    <location>
        <begin position="79"/>
        <end position="93"/>
    </location>
</feature>
<evidence type="ECO:0000256" key="1">
    <source>
        <dbReference type="ARBA" id="ARBA00007381"/>
    </source>
</evidence>
<keyword evidence="4" id="KW-0143">Chaperone</keyword>
<reference evidence="8" key="1">
    <citation type="submission" date="2025-08" db="UniProtKB">
        <authorList>
            <consortium name="RefSeq"/>
        </authorList>
    </citation>
    <scope>IDENTIFICATION</scope>
    <source>
        <tissue evidence="8">Testes</tissue>
    </source>
</reference>
<accession>A0ABM0M4V3</accession>
<feature type="compositionally biased region" description="Basic and acidic residues" evidence="6">
    <location>
        <begin position="234"/>
        <end position="257"/>
    </location>
</feature>
<feature type="compositionally biased region" description="Basic and acidic residues" evidence="6">
    <location>
        <begin position="279"/>
        <end position="292"/>
    </location>
</feature>
<evidence type="ECO:0000256" key="2">
    <source>
        <dbReference type="ARBA" id="ARBA00022741"/>
    </source>
</evidence>
<dbReference type="Gene3D" id="2.60.34.10">
    <property type="entry name" value="Substrate Binding Domain Of DNAk, Chain A, domain 1"/>
    <property type="match status" value="1"/>
</dbReference>
<organism evidence="7 8">
    <name type="scientific">Saccoglossus kowalevskii</name>
    <name type="common">Acorn worm</name>
    <dbReference type="NCBI Taxonomy" id="10224"/>
    <lineage>
        <taxon>Eukaryota</taxon>
        <taxon>Metazoa</taxon>
        <taxon>Hemichordata</taxon>
        <taxon>Enteropneusta</taxon>
        <taxon>Harrimaniidae</taxon>
        <taxon>Saccoglossus</taxon>
    </lineage>
</organism>
<dbReference type="SUPFAM" id="SSF100934">
    <property type="entry name" value="Heat shock protein 70kD (HSP70), C-terminal subdomain"/>
    <property type="match status" value="1"/>
</dbReference>
<feature type="compositionally biased region" description="Basic and acidic residues" evidence="6">
    <location>
        <begin position="493"/>
        <end position="508"/>
    </location>
</feature>
<evidence type="ECO:0000313" key="8">
    <source>
        <dbReference type="RefSeq" id="XP_006815044.1"/>
    </source>
</evidence>
<feature type="region of interest" description="Disordered" evidence="6">
    <location>
        <begin position="274"/>
        <end position="293"/>
    </location>
</feature>
<feature type="region of interest" description="Disordered" evidence="6">
    <location>
        <begin position="429"/>
        <end position="539"/>
    </location>
</feature>
<evidence type="ECO:0000256" key="6">
    <source>
        <dbReference type="SAM" id="MobiDB-lite"/>
    </source>
</evidence>
<dbReference type="RefSeq" id="XP_006815044.1">
    <property type="nucleotide sequence ID" value="XM_006814981.1"/>
</dbReference>
<feature type="non-terminal residue" evidence="8">
    <location>
        <position position="539"/>
    </location>
</feature>
<feature type="compositionally biased region" description="Acidic residues" evidence="6">
    <location>
        <begin position="509"/>
        <end position="531"/>
    </location>
</feature>
<feature type="compositionally biased region" description="Basic and acidic residues" evidence="6">
    <location>
        <begin position="127"/>
        <end position="208"/>
    </location>
</feature>
<sequence length="539" mass="62555">MINFTLLSIRIFGKRNLTRISLTGVADALNNNHDAESKGVKAHFRMDESGLLYLDKVESVFERLPPENETESEPEKEQSTFQKLGSTISSFFSGSKKEDTEAPVEEEEEEDEKPKPQEEEEKEEAADEKVAKEDEKKSEDEKESENEPKEEEKSDDEKDETKENETKEDETKEDEKKDQEKEDDKTEEKEPDTKSEKEEKPEEKEAKKKPPKPVTLKEEIKMEVSLLDLPNPSKESRKLSVGKLEELKKKDEEKAEKEKAMNSLESFIFETQDKLSQSEYEKASTEEERTELSGKLSEASDWLYEDGYDADAKVFKEKYKELKKLFKELFFRVKEHQERPQLIKRLKESLNASTHFIKVAKNLTSSGLDDTFTEVEMETLEKLINETEEWKTTKVAEQKNTPKSEKPTLLTEDIKEKISALDREVMYLLNKAKREKPKKDKERAKKEKERLKAENETKTEEEIKIETGAEKSEDEDAQVVDEGEEGVWPIDAPDPRDEQNVDGDKETIETQEELPETNETVENEKEEEEILQIDSPNET</sequence>
<dbReference type="PANTHER" id="PTHR45639:SF3">
    <property type="entry name" value="HYPOXIA UP-REGULATED PROTEIN 1"/>
    <property type="match status" value="1"/>
</dbReference>
<dbReference type="InterPro" id="IPR029048">
    <property type="entry name" value="HSP70_C_sf"/>
</dbReference>
<feature type="compositionally biased region" description="Acidic residues" evidence="6">
    <location>
        <begin position="101"/>
        <end position="111"/>
    </location>
</feature>
<evidence type="ECO:0000256" key="4">
    <source>
        <dbReference type="ARBA" id="ARBA00023186"/>
    </source>
</evidence>
<dbReference type="Gene3D" id="1.20.1270.10">
    <property type="match status" value="1"/>
</dbReference>
<feature type="compositionally biased region" description="Basic and acidic residues" evidence="6">
    <location>
        <begin position="437"/>
        <end position="471"/>
    </location>
</feature>
<feature type="region of interest" description="Disordered" evidence="6">
    <location>
        <begin position="64"/>
        <end position="257"/>
    </location>
</feature>
<keyword evidence="2" id="KW-0547">Nucleotide-binding</keyword>
<dbReference type="InterPro" id="IPR029047">
    <property type="entry name" value="HSP70_peptide-bd_sf"/>
</dbReference>
<dbReference type="GeneID" id="102806121"/>
<feature type="compositionally biased region" description="Acidic residues" evidence="6">
    <location>
        <begin position="472"/>
        <end position="485"/>
    </location>
</feature>
<gene>
    <name evidence="8" type="primary">LOC102806121</name>
</gene>
<name>A0ABM0M4V3_SACKO</name>
<dbReference type="Proteomes" id="UP000694865">
    <property type="component" value="Unplaced"/>
</dbReference>
<evidence type="ECO:0000256" key="5">
    <source>
        <dbReference type="ARBA" id="ARBA00040503"/>
    </source>
</evidence>
<dbReference type="PANTHER" id="PTHR45639">
    <property type="entry name" value="HSC70CB, ISOFORM G-RELATED"/>
    <property type="match status" value="1"/>
</dbReference>